<accession>A0A4Y7LGZ4</accession>
<dbReference type="Proteomes" id="UP000316621">
    <property type="component" value="Chromosome 11"/>
</dbReference>
<keyword evidence="2" id="KW-1185">Reference proteome</keyword>
<dbReference type="AlphaFoldDB" id="A0A4Y7LGZ4"/>
<protein>
    <submittedName>
        <fullName evidence="1">Uncharacterized protein</fullName>
    </submittedName>
</protein>
<dbReference type="Gramene" id="RZC84237">
    <property type="protein sequence ID" value="RZC84237"/>
    <property type="gene ID" value="C5167_047020"/>
</dbReference>
<dbReference type="EMBL" id="CM010725">
    <property type="protein sequence ID" value="RZC84237.1"/>
    <property type="molecule type" value="Genomic_DNA"/>
</dbReference>
<evidence type="ECO:0000313" key="1">
    <source>
        <dbReference type="EMBL" id="RZC84237.1"/>
    </source>
</evidence>
<proteinExistence type="predicted"/>
<organism evidence="1 2">
    <name type="scientific">Papaver somniferum</name>
    <name type="common">Opium poppy</name>
    <dbReference type="NCBI Taxonomy" id="3469"/>
    <lineage>
        <taxon>Eukaryota</taxon>
        <taxon>Viridiplantae</taxon>
        <taxon>Streptophyta</taxon>
        <taxon>Embryophyta</taxon>
        <taxon>Tracheophyta</taxon>
        <taxon>Spermatophyta</taxon>
        <taxon>Magnoliopsida</taxon>
        <taxon>Ranunculales</taxon>
        <taxon>Papaveraceae</taxon>
        <taxon>Papaveroideae</taxon>
        <taxon>Papaver</taxon>
    </lineage>
</organism>
<sequence>MSMNVCRYVKKNEIRRDQSDFLAKKCMPCHQNACHVIKMPVTWVMS</sequence>
<name>A0A4Y7LGZ4_PAPSO</name>
<gene>
    <name evidence="1" type="ORF">C5167_047020</name>
</gene>
<reference evidence="1 2" key="1">
    <citation type="journal article" date="2018" name="Science">
        <title>The opium poppy genome and morphinan production.</title>
        <authorList>
            <person name="Guo L."/>
            <person name="Winzer T."/>
            <person name="Yang X."/>
            <person name="Li Y."/>
            <person name="Ning Z."/>
            <person name="He Z."/>
            <person name="Teodor R."/>
            <person name="Lu Y."/>
            <person name="Bowser T.A."/>
            <person name="Graham I.A."/>
            <person name="Ye K."/>
        </authorList>
    </citation>
    <scope>NUCLEOTIDE SEQUENCE [LARGE SCALE GENOMIC DNA]</scope>
    <source>
        <strain evidence="2">cv. HN1</strain>
        <tissue evidence="1">Leaves</tissue>
    </source>
</reference>
<evidence type="ECO:0000313" key="2">
    <source>
        <dbReference type="Proteomes" id="UP000316621"/>
    </source>
</evidence>